<reference evidence="2" key="1">
    <citation type="submission" date="2019-10" db="EMBL/GenBank/DDBJ databases">
        <authorList>
            <consortium name="DOE Joint Genome Institute"/>
            <person name="Kuo A."/>
            <person name="Miyauchi S."/>
            <person name="Kiss E."/>
            <person name="Drula E."/>
            <person name="Kohler A."/>
            <person name="Sanchez-Garcia M."/>
            <person name="Andreopoulos B."/>
            <person name="Barry K.W."/>
            <person name="Bonito G."/>
            <person name="Buee M."/>
            <person name="Carver A."/>
            <person name="Chen C."/>
            <person name="Cichocki N."/>
            <person name="Clum A."/>
            <person name="Culley D."/>
            <person name="Crous P.W."/>
            <person name="Fauchery L."/>
            <person name="Girlanda M."/>
            <person name="Hayes R."/>
            <person name="Keri Z."/>
            <person name="LaButti K."/>
            <person name="Lipzen A."/>
            <person name="Lombard V."/>
            <person name="Magnuson J."/>
            <person name="Maillard F."/>
            <person name="Morin E."/>
            <person name="Murat C."/>
            <person name="Nolan M."/>
            <person name="Ohm R."/>
            <person name="Pangilinan J."/>
            <person name="Pereira M."/>
            <person name="Perotto S."/>
            <person name="Peter M."/>
            <person name="Riley R."/>
            <person name="Sitrit Y."/>
            <person name="Stielow B."/>
            <person name="Szollosi G."/>
            <person name="Zifcakova L."/>
            <person name="Stursova M."/>
            <person name="Spatafora J.W."/>
            <person name="Tedersoo L."/>
            <person name="Vaario L.-M."/>
            <person name="Yamada A."/>
            <person name="Yan M."/>
            <person name="Wang P."/>
            <person name="Xu J."/>
            <person name="Bruns T."/>
            <person name="Baldrian P."/>
            <person name="Vilgalys R."/>
            <person name="Henrissat B."/>
            <person name="Grigoriev I.V."/>
            <person name="Hibbett D."/>
            <person name="Nagy L.G."/>
            <person name="Martin F.M."/>
        </authorList>
    </citation>
    <scope>NUCLEOTIDE SEQUENCE</scope>
    <source>
        <strain evidence="2">BED1</strain>
    </source>
</reference>
<accession>A0AAD4C570</accession>
<reference evidence="2" key="2">
    <citation type="journal article" date="2020" name="Nat. Commun.">
        <title>Large-scale genome sequencing of mycorrhizal fungi provides insights into the early evolution of symbiotic traits.</title>
        <authorList>
            <person name="Miyauchi S."/>
            <person name="Kiss E."/>
            <person name="Kuo A."/>
            <person name="Drula E."/>
            <person name="Kohler A."/>
            <person name="Sanchez-Garcia M."/>
            <person name="Morin E."/>
            <person name="Andreopoulos B."/>
            <person name="Barry K.W."/>
            <person name="Bonito G."/>
            <person name="Buee M."/>
            <person name="Carver A."/>
            <person name="Chen C."/>
            <person name="Cichocki N."/>
            <person name="Clum A."/>
            <person name="Culley D."/>
            <person name="Crous P.W."/>
            <person name="Fauchery L."/>
            <person name="Girlanda M."/>
            <person name="Hayes R.D."/>
            <person name="Keri Z."/>
            <person name="LaButti K."/>
            <person name="Lipzen A."/>
            <person name="Lombard V."/>
            <person name="Magnuson J."/>
            <person name="Maillard F."/>
            <person name="Murat C."/>
            <person name="Nolan M."/>
            <person name="Ohm R.A."/>
            <person name="Pangilinan J."/>
            <person name="Pereira M.F."/>
            <person name="Perotto S."/>
            <person name="Peter M."/>
            <person name="Pfister S."/>
            <person name="Riley R."/>
            <person name="Sitrit Y."/>
            <person name="Stielow J.B."/>
            <person name="Szollosi G."/>
            <person name="Zifcakova L."/>
            <person name="Stursova M."/>
            <person name="Spatafora J.W."/>
            <person name="Tedersoo L."/>
            <person name="Vaario L.M."/>
            <person name="Yamada A."/>
            <person name="Yan M."/>
            <person name="Wang P."/>
            <person name="Xu J."/>
            <person name="Bruns T."/>
            <person name="Baldrian P."/>
            <person name="Vilgalys R."/>
            <person name="Dunand C."/>
            <person name="Henrissat B."/>
            <person name="Grigoriev I.V."/>
            <person name="Hibbett D."/>
            <person name="Nagy L.G."/>
            <person name="Martin F.M."/>
        </authorList>
    </citation>
    <scope>NUCLEOTIDE SEQUENCE</scope>
    <source>
        <strain evidence="2">BED1</strain>
    </source>
</reference>
<dbReference type="EMBL" id="WHUW01000003">
    <property type="protein sequence ID" value="KAF8449271.1"/>
    <property type="molecule type" value="Genomic_DNA"/>
</dbReference>
<keyword evidence="3" id="KW-1185">Reference proteome</keyword>
<evidence type="ECO:0000313" key="3">
    <source>
        <dbReference type="Proteomes" id="UP001194468"/>
    </source>
</evidence>
<evidence type="ECO:0000256" key="1">
    <source>
        <dbReference type="SAM" id="MobiDB-lite"/>
    </source>
</evidence>
<evidence type="ECO:0000313" key="2">
    <source>
        <dbReference type="EMBL" id="KAF8449271.1"/>
    </source>
</evidence>
<dbReference type="Proteomes" id="UP001194468">
    <property type="component" value="Unassembled WGS sequence"/>
</dbReference>
<proteinExistence type="predicted"/>
<sequence length="82" mass="9208">MARTCSHTTLDLGIAHLAWRSIEVDGAQRSDTAVNGSQRHHEGGVNQEGHISRPQWMRFKSTLVLRWSGCPLRGWARRVGNC</sequence>
<name>A0AAD4C570_BOLED</name>
<comment type="caution">
    <text evidence="2">The sequence shown here is derived from an EMBL/GenBank/DDBJ whole genome shotgun (WGS) entry which is preliminary data.</text>
</comment>
<organism evidence="2 3">
    <name type="scientific">Boletus edulis BED1</name>
    <dbReference type="NCBI Taxonomy" id="1328754"/>
    <lineage>
        <taxon>Eukaryota</taxon>
        <taxon>Fungi</taxon>
        <taxon>Dikarya</taxon>
        <taxon>Basidiomycota</taxon>
        <taxon>Agaricomycotina</taxon>
        <taxon>Agaricomycetes</taxon>
        <taxon>Agaricomycetidae</taxon>
        <taxon>Boletales</taxon>
        <taxon>Boletineae</taxon>
        <taxon>Boletaceae</taxon>
        <taxon>Boletoideae</taxon>
        <taxon>Boletus</taxon>
    </lineage>
</organism>
<protein>
    <submittedName>
        <fullName evidence="2">Uncharacterized protein</fullName>
    </submittedName>
</protein>
<gene>
    <name evidence="2" type="ORF">L210DRAFT_2654638</name>
</gene>
<dbReference type="AlphaFoldDB" id="A0AAD4C570"/>
<feature type="region of interest" description="Disordered" evidence="1">
    <location>
        <begin position="28"/>
        <end position="49"/>
    </location>
</feature>